<keyword evidence="3" id="KW-0479">Metal-binding</keyword>
<evidence type="ECO:0000259" key="8">
    <source>
        <dbReference type="PROSITE" id="PS51379"/>
    </source>
</evidence>
<evidence type="ECO:0000256" key="2">
    <source>
        <dbReference type="ARBA" id="ARBA00022485"/>
    </source>
</evidence>
<accession>A0A926E837</accession>
<feature type="domain" description="4Fe-4S ferredoxin-type" evidence="8">
    <location>
        <begin position="45"/>
        <end position="72"/>
    </location>
</feature>
<dbReference type="Gene3D" id="3.30.70.20">
    <property type="match status" value="2"/>
</dbReference>
<evidence type="ECO:0000256" key="5">
    <source>
        <dbReference type="ARBA" id="ARBA00022982"/>
    </source>
</evidence>
<keyword evidence="10" id="KW-1185">Reference proteome</keyword>
<keyword evidence="2" id="KW-0004">4Fe-4S</keyword>
<evidence type="ECO:0000313" key="9">
    <source>
        <dbReference type="EMBL" id="MBC8567281.1"/>
    </source>
</evidence>
<dbReference type="PANTHER" id="PTHR43687">
    <property type="entry name" value="ADENYLYLSULFATE REDUCTASE, BETA SUBUNIT"/>
    <property type="match status" value="1"/>
</dbReference>
<dbReference type="RefSeq" id="WP_177269870.1">
    <property type="nucleotide sequence ID" value="NZ_JACRTA010000001.1"/>
</dbReference>
<dbReference type="Pfam" id="PF12838">
    <property type="entry name" value="Fer4_7"/>
    <property type="match status" value="1"/>
</dbReference>
<keyword evidence="6" id="KW-0408">Iron</keyword>
<evidence type="ECO:0000313" key="10">
    <source>
        <dbReference type="Proteomes" id="UP000610862"/>
    </source>
</evidence>
<evidence type="ECO:0000256" key="6">
    <source>
        <dbReference type="ARBA" id="ARBA00023004"/>
    </source>
</evidence>
<dbReference type="Proteomes" id="UP000610862">
    <property type="component" value="Unassembled WGS sequence"/>
</dbReference>
<protein>
    <submittedName>
        <fullName evidence="9">4Fe-4S binding protein</fullName>
    </submittedName>
</protein>
<organism evidence="9 10">
    <name type="scientific">Lentihominibacter hominis</name>
    <dbReference type="NCBI Taxonomy" id="2763645"/>
    <lineage>
        <taxon>Bacteria</taxon>
        <taxon>Bacillati</taxon>
        <taxon>Bacillota</taxon>
        <taxon>Clostridia</taxon>
        <taxon>Peptostreptococcales</taxon>
        <taxon>Anaerovoracaceae</taxon>
        <taxon>Lentihominibacter</taxon>
    </lineage>
</organism>
<keyword evidence="7" id="KW-0411">Iron-sulfur</keyword>
<dbReference type="GO" id="GO:0051539">
    <property type="term" value="F:4 iron, 4 sulfur cluster binding"/>
    <property type="evidence" value="ECO:0007669"/>
    <property type="project" value="UniProtKB-KW"/>
</dbReference>
<dbReference type="InterPro" id="IPR050572">
    <property type="entry name" value="Fe-S_Ferredoxin"/>
</dbReference>
<keyword evidence="1" id="KW-0813">Transport</keyword>
<dbReference type="PROSITE" id="PS00198">
    <property type="entry name" value="4FE4S_FER_1"/>
    <property type="match status" value="1"/>
</dbReference>
<reference evidence="9" key="1">
    <citation type="submission" date="2020-08" db="EMBL/GenBank/DDBJ databases">
        <title>Genome public.</title>
        <authorList>
            <person name="Liu C."/>
            <person name="Sun Q."/>
        </authorList>
    </citation>
    <scope>NUCLEOTIDE SEQUENCE</scope>
    <source>
        <strain evidence="9">NSJ-24</strain>
    </source>
</reference>
<evidence type="ECO:0000256" key="3">
    <source>
        <dbReference type="ARBA" id="ARBA00022723"/>
    </source>
</evidence>
<proteinExistence type="predicted"/>
<evidence type="ECO:0000256" key="7">
    <source>
        <dbReference type="ARBA" id="ARBA00023014"/>
    </source>
</evidence>
<feature type="domain" description="4Fe-4S ferredoxin-type" evidence="8">
    <location>
        <begin position="2"/>
        <end position="32"/>
    </location>
</feature>
<evidence type="ECO:0000256" key="1">
    <source>
        <dbReference type="ARBA" id="ARBA00022448"/>
    </source>
</evidence>
<comment type="caution">
    <text evidence="9">The sequence shown here is derived from an EMBL/GenBank/DDBJ whole genome shotgun (WGS) entry which is preliminary data.</text>
</comment>
<dbReference type="InterPro" id="IPR017896">
    <property type="entry name" value="4Fe4S_Fe-S-bd"/>
</dbReference>
<feature type="domain" description="4Fe-4S ferredoxin-type" evidence="8">
    <location>
        <begin position="73"/>
        <end position="102"/>
    </location>
</feature>
<dbReference type="EMBL" id="JACRTA010000001">
    <property type="protein sequence ID" value="MBC8567281.1"/>
    <property type="molecule type" value="Genomic_DNA"/>
</dbReference>
<dbReference type="PROSITE" id="PS51379">
    <property type="entry name" value="4FE4S_FER_2"/>
    <property type="match status" value="3"/>
</dbReference>
<dbReference type="InterPro" id="IPR017900">
    <property type="entry name" value="4Fe4S_Fe_S_CS"/>
</dbReference>
<keyword evidence="5" id="KW-0249">Electron transport</keyword>
<name>A0A926E837_9FIRM</name>
<gene>
    <name evidence="9" type="ORF">H8692_00695</name>
</gene>
<dbReference type="AlphaFoldDB" id="A0A926E837"/>
<evidence type="ECO:0000256" key="4">
    <source>
        <dbReference type="ARBA" id="ARBA00022737"/>
    </source>
</evidence>
<dbReference type="SUPFAM" id="SSF54862">
    <property type="entry name" value="4Fe-4S ferredoxins"/>
    <property type="match status" value="1"/>
</dbReference>
<dbReference type="Pfam" id="PF12800">
    <property type="entry name" value="Fer4_4"/>
    <property type="match status" value="1"/>
</dbReference>
<dbReference type="GO" id="GO:0046872">
    <property type="term" value="F:metal ion binding"/>
    <property type="evidence" value="ECO:0007669"/>
    <property type="project" value="UniProtKB-KW"/>
</dbReference>
<keyword evidence="4" id="KW-0677">Repeat</keyword>
<sequence length="128" mass="14336">MKRLKFKKAKCIGCQLCAQVCSAYKEGEYIPSKARIAIETYYDKGALKYADHYCILCGICQKNCPTGAISIDEYIKVDFDKCIGCGTCAEKCPKKVVRIRDEKSYICDTCKGDPKCVKTCPQNALTFE</sequence>
<dbReference type="PANTHER" id="PTHR43687:SF6">
    <property type="entry name" value="L-ASPARTATE SEMIALDEHYDE SULFURTRANSFERASE IRON-SULFUR SUBUNIT"/>
    <property type="match status" value="1"/>
</dbReference>